<dbReference type="RefSeq" id="WP_151458739.1">
    <property type="nucleotide sequence ID" value="NZ_WAAO01000001.1"/>
</dbReference>
<protein>
    <submittedName>
        <fullName evidence="1">Uncharacterized protein</fullName>
    </submittedName>
</protein>
<keyword evidence="2" id="KW-1185">Reference proteome</keyword>
<evidence type="ECO:0000313" key="1">
    <source>
        <dbReference type="EMBL" id="KAB1867068.1"/>
    </source>
</evidence>
<organism evidence="1 2">
    <name type="scientific">Microbacterium algeriense</name>
    <dbReference type="NCBI Taxonomy" id="2615184"/>
    <lineage>
        <taxon>Bacteria</taxon>
        <taxon>Bacillati</taxon>
        <taxon>Actinomycetota</taxon>
        <taxon>Actinomycetes</taxon>
        <taxon>Micrococcales</taxon>
        <taxon>Microbacteriaceae</taxon>
        <taxon>Microbacterium</taxon>
    </lineage>
</organism>
<dbReference type="GeneID" id="77475695"/>
<gene>
    <name evidence="1" type="ORF">F6A08_04505</name>
</gene>
<name>A0ABQ6V9X3_9MICO</name>
<comment type="caution">
    <text evidence="1">The sequence shown here is derived from an EMBL/GenBank/DDBJ whole genome shotgun (WGS) entry which is preliminary data.</text>
</comment>
<proteinExistence type="predicted"/>
<reference evidence="2" key="1">
    <citation type="submission" date="2019-09" db="EMBL/GenBank/DDBJ databases">
        <title>Whole genome sequencing of Microbacterium maritypicum.</title>
        <authorList>
            <person name="Lenchi N."/>
        </authorList>
    </citation>
    <scope>NUCLEOTIDE SEQUENCE [LARGE SCALE GENOMIC DNA]</scope>
    <source>
        <strain evidence="2">G1</strain>
    </source>
</reference>
<sequence length="312" mass="35128">MLWPFGSTWRPVRHRQRDTVDLRWLSARTWTRRWYPQGIDLGTWQGRRTVAVSWFRQRLDGVHLASRVTFVDLERSRHLDVLLALTDEEGELQPAPIHAGGLAWFGDRLFVAATGRGIWEFDLGGIRKVRGAVAQRVGGSRRRGGRTTALVAVRTRVHPVALRCSYLGRVFADDGTPVPRVLIGEHRTDDSGRIGEFALPEDEGATTSSGFVEVDRFAPAIPRMQGVVRWGDRYFVSQSDDLRPGTLWSGGRDALRHDRVPLPVGCEDLALDPDARLLWSLGEHPWHRVVRGIPFSRLGIDGGRTDPSPRRT</sequence>
<accession>A0ABQ6V9X3</accession>
<evidence type="ECO:0000313" key="2">
    <source>
        <dbReference type="Proteomes" id="UP000478836"/>
    </source>
</evidence>
<dbReference type="Proteomes" id="UP000478836">
    <property type="component" value="Unassembled WGS sequence"/>
</dbReference>
<dbReference type="EMBL" id="WAAO01000001">
    <property type="protein sequence ID" value="KAB1867068.1"/>
    <property type="molecule type" value="Genomic_DNA"/>
</dbReference>